<sequence length="324" mass="36667">MEEMVKGLQNLFRTIELHWEKTRKDRIAQYTCHCESLLDKRLGLFPRKNQLAITARLTKVVKLIRDAKSELAEEIAKVSDIEGVFRDVEVQDQLGGSGKDGEALPDGGWDEDDGTEPMDETEKIAAGLVETAVASVEKVIYQAVRVLNVIELPVPTCGDDRDLQLYKLKVQVRTLEAFREEAENVAAAVDNIVSAAFAPQDLAEFDFRTNELAERMSILRKLLDNCLVGLEYGDVDDDEEGEGEEGGAEEKAEKEKERQRRAEERRSRDEERHKKMILLKEEASKKIEGCKFEECLAAIKEVTEEISRRQNMPTIAFQCPTPQP</sequence>
<dbReference type="EMBL" id="CDMZ01001410">
    <property type="protein sequence ID" value="CEM32118.1"/>
    <property type="molecule type" value="Genomic_DNA"/>
</dbReference>
<feature type="compositionally biased region" description="Acidic residues" evidence="1">
    <location>
        <begin position="108"/>
        <end position="117"/>
    </location>
</feature>
<accession>A0A0G4GPK2</accession>
<feature type="compositionally biased region" description="Basic and acidic residues" evidence="1">
    <location>
        <begin position="248"/>
        <end position="275"/>
    </location>
</feature>
<gene>
    <name evidence="2" type="ORF">Cvel_22777</name>
</gene>
<organism evidence="2">
    <name type="scientific">Chromera velia CCMP2878</name>
    <dbReference type="NCBI Taxonomy" id="1169474"/>
    <lineage>
        <taxon>Eukaryota</taxon>
        <taxon>Sar</taxon>
        <taxon>Alveolata</taxon>
        <taxon>Colpodellida</taxon>
        <taxon>Chromeraceae</taxon>
        <taxon>Chromera</taxon>
    </lineage>
</organism>
<feature type="region of interest" description="Disordered" evidence="1">
    <location>
        <begin position="93"/>
        <end position="117"/>
    </location>
</feature>
<reference evidence="2" key="1">
    <citation type="submission" date="2014-11" db="EMBL/GenBank/DDBJ databases">
        <authorList>
            <person name="Otto D Thomas"/>
            <person name="Naeem Raeece"/>
        </authorList>
    </citation>
    <scope>NUCLEOTIDE SEQUENCE</scope>
</reference>
<dbReference type="AlphaFoldDB" id="A0A0G4GPK2"/>
<evidence type="ECO:0000313" key="2">
    <source>
        <dbReference type="EMBL" id="CEM32118.1"/>
    </source>
</evidence>
<feature type="region of interest" description="Disordered" evidence="1">
    <location>
        <begin position="234"/>
        <end position="275"/>
    </location>
</feature>
<dbReference type="VEuPathDB" id="CryptoDB:Cvel_22777"/>
<evidence type="ECO:0000256" key="1">
    <source>
        <dbReference type="SAM" id="MobiDB-lite"/>
    </source>
</evidence>
<name>A0A0G4GPK2_9ALVE</name>
<feature type="compositionally biased region" description="Acidic residues" evidence="1">
    <location>
        <begin position="234"/>
        <end position="247"/>
    </location>
</feature>
<protein>
    <submittedName>
        <fullName evidence="2">Uncharacterized protein</fullName>
    </submittedName>
</protein>
<proteinExistence type="predicted"/>
<dbReference type="Gene3D" id="1.20.1410.10">
    <property type="entry name" value="I/LWEQ domain"/>
    <property type="match status" value="1"/>
</dbReference>